<dbReference type="SUPFAM" id="SSF50978">
    <property type="entry name" value="WD40 repeat-like"/>
    <property type="match status" value="1"/>
</dbReference>
<keyword evidence="1 3" id="KW-0853">WD repeat</keyword>
<dbReference type="InterPro" id="IPR001680">
    <property type="entry name" value="WD40_rpt"/>
</dbReference>
<keyword evidence="5" id="KW-0812">Transmembrane</keyword>
<dbReference type="PROSITE" id="PS50082">
    <property type="entry name" value="WD_REPEATS_2"/>
    <property type="match status" value="1"/>
</dbReference>
<dbReference type="PROSITE" id="PS50294">
    <property type="entry name" value="WD_REPEATS_REGION"/>
    <property type="match status" value="1"/>
</dbReference>
<evidence type="ECO:0000256" key="3">
    <source>
        <dbReference type="PROSITE-ProRule" id="PRU00221"/>
    </source>
</evidence>
<accession>A0A067T2U6</accession>
<evidence type="ECO:0000313" key="6">
    <source>
        <dbReference type="EMBL" id="KDR76662.1"/>
    </source>
</evidence>
<keyword evidence="5" id="KW-0472">Membrane</keyword>
<organism evidence="6 7">
    <name type="scientific">Galerina marginata (strain CBS 339.88)</name>
    <dbReference type="NCBI Taxonomy" id="685588"/>
    <lineage>
        <taxon>Eukaryota</taxon>
        <taxon>Fungi</taxon>
        <taxon>Dikarya</taxon>
        <taxon>Basidiomycota</taxon>
        <taxon>Agaricomycotina</taxon>
        <taxon>Agaricomycetes</taxon>
        <taxon>Agaricomycetidae</taxon>
        <taxon>Agaricales</taxon>
        <taxon>Agaricineae</taxon>
        <taxon>Strophariaceae</taxon>
        <taxon>Galerina</taxon>
    </lineage>
</organism>
<dbReference type="OrthoDB" id="2654453at2759"/>
<dbReference type="InterPro" id="IPR051350">
    <property type="entry name" value="WD_repeat-ST_regulator"/>
</dbReference>
<feature type="transmembrane region" description="Helical" evidence="5">
    <location>
        <begin position="1272"/>
        <end position="1292"/>
    </location>
</feature>
<sequence length="1319" mass="146134">MDTTPDQPEVMGPPMITSQMEQGSISGSVNGSVTESNKRRRTDKEGEGVKKKSSKAQSVDPYKQAADTIKRYDKLVENYEYQVLRFVECAQEIEDRKISLLLGMLEAEESSESPNEPDADVEMMDASLSAQIISFGFIRQRYASTLTRDFPPEFTDTQWTDPMVSTLQFTALLKRLPEVLNDLIVKLFTIKEEISGARQELKQAGPKKPLPVPSEFAKPNVWPHFQMTKSGFLVCRPSSKAGTPMWMLDPAFETFREALKAPMPSLDAMDPHHILADSLATQLSNSMGEIFSTADPLPETPADAPLPLGIQPKYAPDLDAAIATGHAKRHNLWKAVLTKYLGLEYTKELVVNFLGKPMGKFDFALVDAISKYLAGEIKVEITDGVFPLMQLARAYHYLVNSDQKPILPGSPMFFLGVTGAELTIYGGFYDGDNIIIEPLAMEFMIRDQYGSLVPPLTHALYALTLGIKSLMRRSEAFQTQTAAAQALEAEFAPGCPRVFKIFQRINLTQKSANVNASKADSTPADVNADSTSKSTNVSAIKADSTSKSTNVNAIKADSTSDDINTIKPGPTSAVNFSINFIKPCFYVGREEQLIYKAVSQSIATRFVIVECPKFGRYGMDLQMKLSGLKPKLAPSLYSKCQRPTGTAYVLEHLKPPTNVKEGWLTLYELARVSKAEAITHSEAIKRGLYLILKTLQEPMSETDSRFSVHSDLRSHNIAISMLNTREIGLKGGEVSLRLLNFHNAGYVNEAVHVSHLSPIWPGKGGAYITCQDDTDMLEKWIHAYPTLMNPAQVIWRVRMQSFGGSALAARLSDSCLAPVANTRAPATLAAITKHGNRPCVFLGTHVPSLASDVRHRRLPSLYPATLATWLQVLTRRVMYSGSWTHGAPALLLALRAESDSLFALNWRPLSVQDMPLQLQSAFKYLLSSPNPYVQKYRLASKINTQQGPINCFTIIGDGELLASGGDDETVKIWDLVTYERRATLADKARKWGQITCLLWIGLDNHISGSDLLCFGTGRGRMVLYKRQRKRDRFIEISDVQVFSCGDCMETITFDPVHFRIIATSHNGKIKMFRLDKDEISPVWTVDLSEAIPRSAHFINRGEDVVIYALETGEISCRDAQTAALKNSRVIKSAIGNVDVDGAQKNIVIDNITNGFDVYPIHRSTPIHSFEVPTTHQYVRMAVFGENGSVVVGGSDHGKVYIFDLKAPGITSTIMHGSPTSLIQAVATASLDDRHLIISGSSDDDSSICVHEKMTKRALLRRQREDERRGIKVLVYIGLIFVAMLVITCQAWFPVFYQEMLTIVVGLNAALPQSPFPKYR</sequence>
<gene>
    <name evidence="6" type="ORF">GALMADRAFT_139563</name>
</gene>
<dbReference type="Pfam" id="PF00400">
    <property type="entry name" value="WD40"/>
    <property type="match status" value="1"/>
</dbReference>
<evidence type="ECO:0000256" key="5">
    <source>
        <dbReference type="SAM" id="Phobius"/>
    </source>
</evidence>
<dbReference type="InterPro" id="IPR015943">
    <property type="entry name" value="WD40/YVTN_repeat-like_dom_sf"/>
</dbReference>
<dbReference type="Proteomes" id="UP000027222">
    <property type="component" value="Unassembled WGS sequence"/>
</dbReference>
<keyword evidence="7" id="KW-1185">Reference proteome</keyword>
<feature type="region of interest" description="Disordered" evidence="4">
    <location>
        <begin position="1"/>
        <end position="62"/>
    </location>
</feature>
<evidence type="ECO:0000313" key="7">
    <source>
        <dbReference type="Proteomes" id="UP000027222"/>
    </source>
</evidence>
<dbReference type="PANTHER" id="PTHR22838">
    <property type="entry name" value="WD REPEAT PROTEIN 26-RELATED"/>
    <property type="match status" value="1"/>
</dbReference>
<dbReference type="SMART" id="SM00320">
    <property type="entry name" value="WD40"/>
    <property type="match status" value="3"/>
</dbReference>
<protein>
    <submittedName>
        <fullName evidence="6">Uncharacterized protein</fullName>
    </submittedName>
</protein>
<evidence type="ECO:0000256" key="2">
    <source>
        <dbReference type="ARBA" id="ARBA00022737"/>
    </source>
</evidence>
<dbReference type="PROSITE" id="PS00678">
    <property type="entry name" value="WD_REPEATS_1"/>
    <property type="match status" value="1"/>
</dbReference>
<name>A0A067T2U6_GALM3</name>
<feature type="compositionally biased region" description="Polar residues" evidence="4">
    <location>
        <begin position="16"/>
        <end position="35"/>
    </location>
</feature>
<dbReference type="Gene3D" id="2.130.10.10">
    <property type="entry name" value="YVTN repeat-like/Quinoprotein amine dehydrogenase"/>
    <property type="match status" value="1"/>
</dbReference>
<evidence type="ECO:0000256" key="1">
    <source>
        <dbReference type="ARBA" id="ARBA00022574"/>
    </source>
</evidence>
<reference evidence="7" key="1">
    <citation type="journal article" date="2014" name="Proc. Natl. Acad. Sci. U.S.A.">
        <title>Extensive sampling of basidiomycete genomes demonstrates inadequacy of the white-rot/brown-rot paradigm for wood decay fungi.</title>
        <authorList>
            <person name="Riley R."/>
            <person name="Salamov A.A."/>
            <person name="Brown D.W."/>
            <person name="Nagy L.G."/>
            <person name="Floudas D."/>
            <person name="Held B.W."/>
            <person name="Levasseur A."/>
            <person name="Lombard V."/>
            <person name="Morin E."/>
            <person name="Otillar R."/>
            <person name="Lindquist E.A."/>
            <person name="Sun H."/>
            <person name="LaButti K.M."/>
            <person name="Schmutz J."/>
            <person name="Jabbour D."/>
            <person name="Luo H."/>
            <person name="Baker S.E."/>
            <person name="Pisabarro A.G."/>
            <person name="Walton J.D."/>
            <person name="Blanchette R.A."/>
            <person name="Henrissat B."/>
            <person name="Martin F."/>
            <person name="Cullen D."/>
            <person name="Hibbett D.S."/>
            <person name="Grigoriev I.V."/>
        </authorList>
    </citation>
    <scope>NUCLEOTIDE SEQUENCE [LARGE SCALE GENOMIC DNA]</scope>
    <source>
        <strain evidence="7">CBS 339.88</strain>
    </source>
</reference>
<proteinExistence type="predicted"/>
<keyword evidence="2" id="KW-0677">Repeat</keyword>
<evidence type="ECO:0000256" key="4">
    <source>
        <dbReference type="SAM" id="MobiDB-lite"/>
    </source>
</evidence>
<dbReference type="EMBL" id="KL142378">
    <property type="protein sequence ID" value="KDR76662.1"/>
    <property type="molecule type" value="Genomic_DNA"/>
</dbReference>
<feature type="repeat" description="WD" evidence="3">
    <location>
        <begin position="942"/>
        <end position="983"/>
    </location>
</feature>
<dbReference type="InterPro" id="IPR019775">
    <property type="entry name" value="WD40_repeat_CS"/>
</dbReference>
<dbReference type="PANTHER" id="PTHR22838:SF0">
    <property type="entry name" value="WD REPEAT-CONTAINING PROTEIN 26"/>
    <property type="match status" value="1"/>
</dbReference>
<dbReference type="HOGENOM" id="CLU_260020_0_0_1"/>
<keyword evidence="5" id="KW-1133">Transmembrane helix</keyword>
<dbReference type="InterPro" id="IPR036322">
    <property type="entry name" value="WD40_repeat_dom_sf"/>
</dbReference>
<dbReference type="STRING" id="685588.A0A067T2U6"/>